<evidence type="ECO:0000256" key="1">
    <source>
        <dbReference type="ARBA" id="ARBA00004651"/>
    </source>
</evidence>
<organism evidence="9 10">
    <name type="scientific">Terrisporobacter hibernicus</name>
    <dbReference type="NCBI Taxonomy" id="2813371"/>
    <lineage>
        <taxon>Bacteria</taxon>
        <taxon>Bacillati</taxon>
        <taxon>Bacillota</taxon>
        <taxon>Clostridia</taxon>
        <taxon>Peptostreptococcales</taxon>
        <taxon>Peptostreptococcaceae</taxon>
        <taxon>Terrisporobacter</taxon>
    </lineage>
</organism>
<dbReference type="InterPro" id="IPR037185">
    <property type="entry name" value="EmrE-like"/>
</dbReference>
<feature type="transmembrane region" description="Helical" evidence="7">
    <location>
        <begin position="260"/>
        <end position="278"/>
    </location>
</feature>
<dbReference type="SUPFAM" id="SSF103481">
    <property type="entry name" value="Multidrug resistance efflux transporter EmrE"/>
    <property type="match status" value="2"/>
</dbReference>
<feature type="domain" description="EamA" evidence="8">
    <location>
        <begin position="3"/>
        <end position="138"/>
    </location>
</feature>
<evidence type="ECO:0000256" key="6">
    <source>
        <dbReference type="ARBA" id="ARBA00023136"/>
    </source>
</evidence>
<evidence type="ECO:0000256" key="3">
    <source>
        <dbReference type="ARBA" id="ARBA00022475"/>
    </source>
</evidence>
<feature type="transmembrane region" description="Helical" evidence="7">
    <location>
        <begin position="221"/>
        <end position="248"/>
    </location>
</feature>
<evidence type="ECO:0000256" key="7">
    <source>
        <dbReference type="SAM" id="Phobius"/>
    </source>
</evidence>
<dbReference type="Pfam" id="PF00892">
    <property type="entry name" value="EamA"/>
    <property type="match status" value="2"/>
</dbReference>
<keyword evidence="4 7" id="KW-0812">Transmembrane</keyword>
<feature type="transmembrane region" description="Helical" evidence="7">
    <location>
        <begin position="148"/>
        <end position="166"/>
    </location>
</feature>
<dbReference type="RefSeq" id="WP_228415831.1">
    <property type="nucleotide sequence ID" value="NZ_CP081135.1"/>
</dbReference>
<comment type="subcellular location">
    <subcellularLocation>
        <location evidence="1">Cell membrane</location>
        <topology evidence="1">Multi-pass membrane protein</topology>
    </subcellularLocation>
</comment>
<dbReference type="AlphaFoldDB" id="A0AAX2ZG98"/>
<feature type="transmembrane region" description="Helical" evidence="7">
    <location>
        <begin position="5"/>
        <end position="25"/>
    </location>
</feature>
<dbReference type="InterPro" id="IPR000620">
    <property type="entry name" value="EamA_dom"/>
</dbReference>
<feature type="transmembrane region" description="Helical" evidence="7">
    <location>
        <begin position="93"/>
        <end position="115"/>
    </location>
</feature>
<evidence type="ECO:0000256" key="5">
    <source>
        <dbReference type="ARBA" id="ARBA00022989"/>
    </source>
</evidence>
<keyword evidence="6 7" id="KW-0472">Membrane</keyword>
<protein>
    <submittedName>
        <fullName evidence="9">DMT family transporter</fullName>
    </submittedName>
</protein>
<reference evidence="9 10" key="1">
    <citation type="journal article" date="2023" name="Int. J. Syst. Evol. Microbiol.">
        <title>Terrisporobacter hibernicus sp. nov., isolated from bovine faeces in Northern Ireland.</title>
        <authorList>
            <person name="Mitchell M."/>
            <person name="Nguyen S.V."/>
            <person name="Connor M."/>
            <person name="Fairley D.J."/>
            <person name="Donoghue O."/>
            <person name="Marshall H."/>
            <person name="Koolman L."/>
            <person name="McMullan G."/>
            <person name="Schaffer K.E."/>
            <person name="McGrath J.W."/>
            <person name="Fanning S."/>
        </authorList>
    </citation>
    <scope>NUCLEOTIDE SEQUENCE [LARGE SCALE GENOMIC DNA]</scope>
    <source>
        <strain evidence="9 10">MCA3</strain>
    </source>
</reference>
<feature type="domain" description="EamA" evidence="8">
    <location>
        <begin position="148"/>
        <end position="301"/>
    </location>
</feature>
<feature type="transmembrane region" description="Helical" evidence="7">
    <location>
        <begin position="69"/>
        <end position="87"/>
    </location>
</feature>
<accession>A0AAX2ZG98</accession>
<feature type="transmembrane region" description="Helical" evidence="7">
    <location>
        <begin position="31"/>
        <end position="49"/>
    </location>
</feature>
<dbReference type="GO" id="GO:0005886">
    <property type="term" value="C:plasma membrane"/>
    <property type="evidence" value="ECO:0007669"/>
    <property type="project" value="UniProtKB-SubCell"/>
</dbReference>
<proteinExistence type="inferred from homology"/>
<dbReference type="KEGG" id="tem:JW646_17420"/>
<keyword evidence="3" id="KW-1003">Cell membrane</keyword>
<comment type="similarity">
    <text evidence="2">Belongs to the EamA transporter family.</text>
</comment>
<evidence type="ECO:0000256" key="4">
    <source>
        <dbReference type="ARBA" id="ARBA00022692"/>
    </source>
</evidence>
<keyword evidence="10" id="KW-1185">Reference proteome</keyword>
<gene>
    <name evidence="9" type="ORF">JW646_17420</name>
</gene>
<evidence type="ECO:0000256" key="2">
    <source>
        <dbReference type="ARBA" id="ARBA00007362"/>
    </source>
</evidence>
<feature type="transmembrane region" description="Helical" evidence="7">
    <location>
        <begin position="178"/>
        <end position="201"/>
    </location>
</feature>
<dbReference type="EMBL" id="CP081135">
    <property type="protein sequence ID" value="UEL47382.1"/>
    <property type="molecule type" value="Genomic_DNA"/>
</dbReference>
<evidence type="ECO:0000313" key="10">
    <source>
        <dbReference type="Proteomes" id="UP001198983"/>
    </source>
</evidence>
<evidence type="ECO:0000313" key="9">
    <source>
        <dbReference type="EMBL" id="UEL47382.1"/>
    </source>
</evidence>
<dbReference type="Gene3D" id="1.10.3730.20">
    <property type="match status" value="1"/>
</dbReference>
<feature type="transmembrane region" description="Helical" evidence="7">
    <location>
        <begin position="284"/>
        <end position="303"/>
    </location>
</feature>
<sequence length="328" mass="36446">MKKGYLYIAIATILFSSMEIMLKTISQSFNPIQLTFERFFIGGLILLPFAIKSLKSKNESLNKEDIKQFLLLGFMCVVVSMTFYQLSVNYTKASVVAVIFSCNPVFVMIFAYMFLKEEIHSHNILSLILEIMGIIIIINPLSIKLSPIGLTLTILAAITFALYGVLGKKSTKKFGGEVVTCFSFIFGSIEMLILISIGHVSSISTLLTSFNLDNFANVPLFTAYNISNILVVIYIYVFVTGLGYASYFKAMEETSANTSSLVFFFKPVLSPIFAFIFIGEFIPMNMIVGILFIVIGSIFTIMCNMSLDKRLLGGGGEDEISSNQENFT</sequence>
<dbReference type="PANTHER" id="PTHR32322">
    <property type="entry name" value="INNER MEMBRANE TRANSPORTER"/>
    <property type="match status" value="1"/>
</dbReference>
<keyword evidence="5 7" id="KW-1133">Transmembrane helix</keyword>
<dbReference type="PANTHER" id="PTHR32322:SF18">
    <property type="entry name" value="S-ADENOSYLMETHIONINE_S-ADENOSYLHOMOCYSTEINE TRANSPORTER"/>
    <property type="match status" value="1"/>
</dbReference>
<dbReference type="Proteomes" id="UP001198983">
    <property type="component" value="Chromosome"/>
</dbReference>
<evidence type="ECO:0000259" key="8">
    <source>
        <dbReference type="Pfam" id="PF00892"/>
    </source>
</evidence>
<feature type="transmembrane region" description="Helical" evidence="7">
    <location>
        <begin position="124"/>
        <end position="142"/>
    </location>
</feature>
<name>A0AAX2ZG98_9FIRM</name>
<dbReference type="InterPro" id="IPR050638">
    <property type="entry name" value="AA-Vitamin_Transporters"/>
</dbReference>